<keyword evidence="4" id="KW-1185">Reference proteome</keyword>
<dbReference type="OrthoDB" id="31176at2"/>
<evidence type="ECO:0000313" key="3">
    <source>
        <dbReference type="EMBL" id="ADH63994.1"/>
    </source>
</evidence>
<dbReference type="eggNOG" id="COG2304">
    <property type="taxonomic scope" value="Bacteria"/>
</dbReference>
<organism evidence="3 4">
    <name type="scientific">Allomeiothermus silvanus (strain ATCC 700542 / DSM 9946 / NBRC 106475 / NCIMB 13440 / VI-R2)</name>
    <name type="common">Thermus silvanus</name>
    <dbReference type="NCBI Taxonomy" id="526227"/>
    <lineage>
        <taxon>Bacteria</taxon>
        <taxon>Thermotogati</taxon>
        <taxon>Deinococcota</taxon>
        <taxon>Deinococci</taxon>
        <taxon>Thermales</taxon>
        <taxon>Thermaceae</taxon>
        <taxon>Allomeiothermus</taxon>
    </lineage>
</organism>
<feature type="domain" description="Aerotolerance regulator N-terminal" evidence="2">
    <location>
        <begin position="1"/>
        <end position="73"/>
    </location>
</feature>
<feature type="transmembrane region" description="Helical" evidence="1">
    <location>
        <begin position="6"/>
        <end position="23"/>
    </location>
</feature>
<dbReference type="AlphaFoldDB" id="D7BHQ4"/>
<keyword evidence="1" id="KW-1133">Transmembrane helix</keyword>
<gene>
    <name evidence="3" type="ordered locus">Mesil_2123</name>
</gene>
<dbReference type="KEGG" id="msv:Mesil_2123"/>
<dbReference type="STRING" id="526227.Mesil_2123"/>
<dbReference type="EMBL" id="CP002042">
    <property type="protein sequence ID" value="ADH63994.1"/>
    <property type="molecule type" value="Genomic_DNA"/>
</dbReference>
<dbReference type="RefSeq" id="WP_013158544.1">
    <property type="nucleotide sequence ID" value="NC_014212.1"/>
</dbReference>
<keyword evidence="1" id="KW-0812">Transmembrane</keyword>
<feature type="transmembrane region" description="Helical" evidence="1">
    <location>
        <begin position="52"/>
        <end position="71"/>
    </location>
</feature>
<dbReference type="Proteomes" id="UP000001916">
    <property type="component" value="Chromosome"/>
</dbReference>
<protein>
    <recommendedName>
        <fullName evidence="2">Aerotolerance regulator N-terminal domain-containing protein</fullName>
    </recommendedName>
</protein>
<sequence length="483" mass="52324">MTFLAPLVVLALPLVLGLVYWLYRRRRPPERTVAGLWLWQKARRQGRSRRRLDLRLLLLLLAASCMVLALARPQLRLERPGPLVIVLDASASMAATDLTPEYRPGRAATAASLSRLESAKQQLRERLASSPRALLIRAGERPQAFGPALGRTLLDALAGIRPGDPEADLQAAIALGHRLLPGAPVLVASDSPDPGAEGYLNLGGHGQNVGITAIGPGFVAFANSGPRLWEGQVVVNRRLYALKIPAGGYATLEVPSLTVQAQVSGNDALTLDNQASFTRRAVRVALSEPAPTLERLLALLGTVRAPANPEVRFEIGTPKETPRTFTVYFARQAQAEATVLDLERTLPYLRGVELVGFRLPVTPQAPQGWRPLLTGEAGEILGWYSPNGVYLPPLGALRDLPAFPVLLYNLIAPRGEIRQGLLRPQETLLPRPAPSRPLPPTFVLELSPWLALLAALLLATEYWCFQRGPRAKASPASTPLTSV</sequence>
<name>D7BHQ4_ALLS1</name>
<evidence type="ECO:0000259" key="2">
    <source>
        <dbReference type="Pfam" id="PF07584"/>
    </source>
</evidence>
<evidence type="ECO:0000256" key="1">
    <source>
        <dbReference type="SAM" id="Phobius"/>
    </source>
</evidence>
<keyword evidence="1" id="KW-0472">Membrane</keyword>
<evidence type="ECO:0000313" key="4">
    <source>
        <dbReference type="Proteomes" id="UP000001916"/>
    </source>
</evidence>
<dbReference type="NCBIfam" id="TIGR02226">
    <property type="entry name" value="two_anch"/>
    <property type="match status" value="1"/>
</dbReference>
<dbReference type="PANTHER" id="PTHR37464:SF1">
    <property type="entry name" value="BLL2463 PROTEIN"/>
    <property type="match status" value="1"/>
</dbReference>
<dbReference type="InterPro" id="IPR011933">
    <property type="entry name" value="Double_TM_dom"/>
</dbReference>
<dbReference type="PANTHER" id="PTHR37464">
    <property type="entry name" value="BLL2463 PROTEIN"/>
    <property type="match status" value="1"/>
</dbReference>
<dbReference type="Pfam" id="PF07584">
    <property type="entry name" value="BatA"/>
    <property type="match status" value="1"/>
</dbReference>
<reference evidence="3 4" key="1">
    <citation type="journal article" date="2010" name="Stand. Genomic Sci.">
        <title>Complete genome sequence of Meiothermus silvanus type strain (VI-R2).</title>
        <authorList>
            <person name="Sikorski J."/>
            <person name="Tindall B.J."/>
            <person name="Lowry S."/>
            <person name="Lucas S."/>
            <person name="Nolan M."/>
            <person name="Copeland A."/>
            <person name="Glavina Del Rio T."/>
            <person name="Tice H."/>
            <person name="Cheng J.F."/>
            <person name="Han C."/>
            <person name="Pitluck S."/>
            <person name="Liolios K."/>
            <person name="Ivanova N."/>
            <person name="Mavromatis K."/>
            <person name="Mikhailova N."/>
            <person name="Pati A."/>
            <person name="Goodwin L."/>
            <person name="Chen A."/>
            <person name="Palaniappan K."/>
            <person name="Land M."/>
            <person name="Hauser L."/>
            <person name="Chang Y.J."/>
            <person name="Jeffries C.D."/>
            <person name="Rohde M."/>
            <person name="Goker M."/>
            <person name="Woyke T."/>
            <person name="Bristow J."/>
            <person name="Eisen J.A."/>
            <person name="Markowitz V."/>
            <person name="Hugenholtz P."/>
            <person name="Kyrpides N.C."/>
            <person name="Klenk H.P."/>
            <person name="Lapidus A."/>
        </authorList>
    </citation>
    <scope>NUCLEOTIDE SEQUENCE [LARGE SCALE GENOMIC DNA]</scope>
    <source>
        <strain evidence="4">ATCC 700542 / DSM 9946 / VI-R2</strain>
    </source>
</reference>
<dbReference type="InterPro" id="IPR024163">
    <property type="entry name" value="Aerotolerance_reg_N"/>
</dbReference>
<accession>D7BHQ4</accession>
<dbReference type="HOGENOM" id="CLU_564759_0_0_0"/>
<proteinExistence type="predicted"/>